<protein>
    <submittedName>
        <fullName evidence="1">Uncharacterized protein</fullName>
    </submittedName>
</protein>
<organism evidence="1 2">
    <name type="scientific">Pipistrellus nathusii</name>
    <name type="common">Nathusius' pipistrelle</name>
    <dbReference type="NCBI Taxonomy" id="59473"/>
    <lineage>
        <taxon>Eukaryota</taxon>
        <taxon>Metazoa</taxon>
        <taxon>Chordata</taxon>
        <taxon>Craniata</taxon>
        <taxon>Vertebrata</taxon>
        <taxon>Euteleostomi</taxon>
        <taxon>Mammalia</taxon>
        <taxon>Eutheria</taxon>
        <taxon>Laurasiatheria</taxon>
        <taxon>Chiroptera</taxon>
        <taxon>Yangochiroptera</taxon>
        <taxon>Vespertilionidae</taxon>
        <taxon>Pipistrellus</taxon>
    </lineage>
</organism>
<sequence length="102" mass="11914">MRSRSRQGLFPPPPPDVSRYKRWMCYFLYFYILEELHANVECVGLLVHALCNTKSYENFVCLRSWGNMERVGGALVMMVWHSWKCESEVLAPQSKHSSLENA</sequence>
<name>A0ABP0AA39_PIPNA</name>
<evidence type="ECO:0000313" key="1">
    <source>
        <dbReference type="EMBL" id="CAK6447363.1"/>
    </source>
</evidence>
<gene>
    <name evidence="1" type="ORF">MPIPNATIZW_LOCUS15669</name>
</gene>
<dbReference type="Proteomes" id="UP001314169">
    <property type="component" value="Chromosome 7"/>
</dbReference>
<reference evidence="1" key="1">
    <citation type="submission" date="2023-12" db="EMBL/GenBank/DDBJ databases">
        <authorList>
            <person name="Brown T."/>
        </authorList>
    </citation>
    <scope>NUCLEOTIDE SEQUENCE</scope>
</reference>
<accession>A0ABP0AA39</accession>
<keyword evidence="2" id="KW-1185">Reference proteome</keyword>
<dbReference type="EMBL" id="OY882864">
    <property type="protein sequence ID" value="CAK6447363.1"/>
    <property type="molecule type" value="Genomic_DNA"/>
</dbReference>
<proteinExistence type="predicted"/>
<evidence type="ECO:0000313" key="2">
    <source>
        <dbReference type="Proteomes" id="UP001314169"/>
    </source>
</evidence>